<feature type="compositionally biased region" description="Polar residues" evidence="1">
    <location>
        <begin position="87"/>
        <end position="101"/>
    </location>
</feature>
<evidence type="ECO:0000313" key="3">
    <source>
        <dbReference type="Proteomes" id="UP000325577"/>
    </source>
</evidence>
<protein>
    <submittedName>
        <fullName evidence="2">Uncharacterized protein</fullName>
    </submittedName>
</protein>
<organism evidence="2 3">
    <name type="scientific">Nyssa sinensis</name>
    <dbReference type="NCBI Taxonomy" id="561372"/>
    <lineage>
        <taxon>Eukaryota</taxon>
        <taxon>Viridiplantae</taxon>
        <taxon>Streptophyta</taxon>
        <taxon>Embryophyta</taxon>
        <taxon>Tracheophyta</taxon>
        <taxon>Spermatophyta</taxon>
        <taxon>Magnoliopsida</taxon>
        <taxon>eudicotyledons</taxon>
        <taxon>Gunneridae</taxon>
        <taxon>Pentapetalae</taxon>
        <taxon>asterids</taxon>
        <taxon>Cornales</taxon>
        <taxon>Nyssaceae</taxon>
        <taxon>Nyssa</taxon>
    </lineage>
</organism>
<feature type="compositionally biased region" description="Acidic residues" evidence="1">
    <location>
        <begin position="1"/>
        <end position="10"/>
    </location>
</feature>
<name>A0A5J5BX22_9ASTE</name>
<keyword evidence="3" id="KW-1185">Reference proteome</keyword>
<accession>A0A5J5BX22</accession>
<reference evidence="2 3" key="1">
    <citation type="submission" date="2019-09" db="EMBL/GenBank/DDBJ databases">
        <title>A chromosome-level genome assembly of the Chinese tupelo Nyssa sinensis.</title>
        <authorList>
            <person name="Yang X."/>
            <person name="Kang M."/>
            <person name="Yang Y."/>
            <person name="Xiong H."/>
            <person name="Wang M."/>
            <person name="Zhang Z."/>
            <person name="Wang Z."/>
            <person name="Wu H."/>
            <person name="Ma T."/>
            <person name="Liu J."/>
            <person name="Xi Z."/>
        </authorList>
    </citation>
    <scope>NUCLEOTIDE SEQUENCE [LARGE SCALE GENOMIC DNA]</scope>
    <source>
        <strain evidence="2">J267</strain>
        <tissue evidence="2">Leaf</tissue>
    </source>
</reference>
<feature type="compositionally biased region" description="Basic and acidic residues" evidence="1">
    <location>
        <begin position="11"/>
        <end position="23"/>
    </location>
</feature>
<dbReference type="AlphaFoldDB" id="A0A5J5BX22"/>
<dbReference type="EMBL" id="CM018032">
    <property type="protein sequence ID" value="KAA8547136.1"/>
    <property type="molecule type" value="Genomic_DNA"/>
</dbReference>
<evidence type="ECO:0000313" key="2">
    <source>
        <dbReference type="EMBL" id="KAA8547136.1"/>
    </source>
</evidence>
<feature type="region of interest" description="Disordered" evidence="1">
    <location>
        <begin position="81"/>
        <end position="101"/>
    </location>
</feature>
<evidence type="ECO:0000256" key="1">
    <source>
        <dbReference type="SAM" id="MobiDB-lite"/>
    </source>
</evidence>
<feature type="region of interest" description="Disordered" evidence="1">
    <location>
        <begin position="1"/>
        <end position="27"/>
    </location>
</feature>
<gene>
    <name evidence="2" type="ORF">F0562_003565</name>
</gene>
<dbReference type="Proteomes" id="UP000325577">
    <property type="component" value="Linkage Group LG1"/>
</dbReference>
<sequence length="101" mass="11005">MQLEEDDNDEEIHADVDNDKDEQNSVDQLLIPPCADTVGLLENNLSLNYISEEGEALSSQGCREDDNAYMETDNSLIGPSLFGPIGDNNSPNSCNAAQNPF</sequence>
<proteinExistence type="predicted"/>